<name>A0A2A9NM94_9AGAR</name>
<keyword evidence="5" id="KW-0175">Coiled coil</keyword>
<feature type="coiled-coil region" evidence="5">
    <location>
        <begin position="142"/>
        <end position="176"/>
    </location>
</feature>
<keyword evidence="3" id="KW-0862">Zinc</keyword>
<organism evidence="7 8">
    <name type="scientific">Amanita thiersii Skay4041</name>
    <dbReference type="NCBI Taxonomy" id="703135"/>
    <lineage>
        <taxon>Eukaryota</taxon>
        <taxon>Fungi</taxon>
        <taxon>Dikarya</taxon>
        <taxon>Basidiomycota</taxon>
        <taxon>Agaricomycotina</taxon>
        <taxon>Agaricomycetes</taxon>
        <taxon>Agaricomycetidae</taxon>
        <taxon>Agaricales</taxon>
        <taxon>Pluteineae</taxon>
        <taxon>Amanitaceae</taxon>
        <taxon>Amanita</taxon>
    </lineage>
</organism>
<evidence type="ECO:0000313" key="8">
    <source>
        <dbReference type="Proteomes" id="UP000242287"/>
    </source>
</evidence>
<dbReference type="Gene3D" id="3.30.40.10">
    <property type="entry name" value="Zinc/RING finger domain, C3HC4 (zinc finger)"/>
    <property type="match status" value="1"/>
</dbReference>
<feature type="domain" description="RING-type" evidence="6">
    <location>
        <begin position="10"/>
        <end position="50"/>
    </location>
</feature>
<gene>
    <name evidence="7" type="ORF">AMATHDRAFT_76526</name>
</gene>
<dbReference type="OrthoDB" id="6105938at2759"/>
<dbReference type="SMART" id="SM00184">
    <property type="entry name" value="RING"/>
    <property type="match status" value="1"/>
</dbReference>
<evidence type="ECO:0000256" key="1">
    <source>
        <dbReference type="ARBA" id="ARBA00022723"/>
    </source>
</evidence>
<dbReference type="AlphaFoldDB" id="A0A2A9NM94"/>
<dbReference type="InterPro" id="IPR013083">
    <property type="entry name" value="Znf_RING/FYVE/PHD"/>
</dbReference>
<evidence type="ECO:0000256" key="5">
    <source>
        <dbReference type="SAM" id="Coils"/>
    </source>
</evidence>
<dbReference type="EMBL" id="KZ302049">
    <property type="protein sequence ID" value="PFH48812.1"/>
    <property type="molecule type" value="Genomic_DNA"/>
</dbReference>
<accession>A0A2A9NM94</accession>
<dbReference type="PROSITE" id="PS50089">
    <property type="entry name" value="ZF_RING_2"/>
    <property type="match status" value="1"/>
</dbReference>
<dbReference type="PROSITE" id="PS00518">
    <property type="entry name" value="ZF_RING_1"/>
    <property type="match status" value="1"/>
</dbReference>
<dbReference type="InterPro" id="IPR017907">
    <property type="entry name" value="Znf_RING_CS"/>
</dbReference>
<protein>
    <recommendedName>
        <fullName evidence="6">RING-type domain-containing protein</fullName>
    </recommendedName>
</protein>
<keyword evidence="1" id="KW-0479">Metal-binding</keyword>
<dbReference type="Pfam" id="PF14634">
    <property type="entry name" value="zf-RING_5"/>
    <property type="match status" value="1"/>
</dbReference>
<evidence type="ECO:0000259" key="6">
    <source>
        <dbReference type="PROSITE" id="PS50089"/>
    </source>
</evidence>
<evidence type="ECO:0000313" key="7">
    <source>
        <dbReference type="EMBL" id="PFH48812.1"/>
    </source>
</evidence>
<evidence type="ECO:0000256" key="3">
    <source>
        <dbReference type="ARBA" id="ARBA00022833"/>
    </source>
</evidence>
<sequence>MLSLGAGSTCDVCLEHFNHEQKAPCSVSCGHVFCLECIHRLTRNTCPLCRAQYDIRSCVKLHVDLESGSPVRASCPTPGEQEARRLQEAITNVANEGSSEPNVRQLIADCRVFLQGHPRTMFPELRVSLRMIAYLYDVKTAYRSQATQLDTLKDQIAQLNLEKAELQRKLEASETGRKDDRELALVVEMNLREHVSRAHAAYETIVE</sequence>
<evidence type="ECO:0000256" key="2">
    <source>
        <dbReference type="ARBA" id="ARBA00022771"/>
    </source>
</evidence>
<keyword evidence="2 4" id="KW-0863">Zinc-finger</keyword>
<reference evidence="7 8" key="1">
    <citation type="submission" date="2014-02" db="EMBL/GenBank/DDBJ databases">
        <title>Transposable element dynamics among asymbiotic and ectomycorrhizal Amanita fungi.</title>
        <authorList>
            <consortium name="DOE Joint Genome Institute"/>
            <person name="Hess J."/>
            <person name="Skrede I."/>
            <person name="Wolfe B."/>
            <person name="LaButti K."/>
            <person name="Ohm R.A."/>
            <person name="Grigoriev I.V."/>
            <person name="Pringle A."/>
        </authorList>
    </citation>
    <scope>NUCLEOTIDE SEQUENCE [LARGE SCALE GENOMIC DNA]</scope>
    <source>
        <strain evidence="7 8">SKay4041</strain>
    </source>
</reference>
<dbReference type="Proteomes" id="UP000242287">
    <property type="component" value="Unassembled WGS sequence"/>
</dbReference>
<dbReference type="SUPFAM" id="SSF57850">
    <property type="entry name" value="RING/U-box"/>
    <property type="match status" value="1"/>
</dbReference>
<evidence type="ECO:0000256" key="4">
    <source>
        <dbReference type="PROSITE-ProRule" id="PRU00175"/>
    </source>
</evidence>
<dbReference type="InterPro" id="IPR001841">
    <property type="entry name" value="Znf_RING"/>
</dbReference>
<dbReference type="STRING" id="703135.A0A2A9NM94"/>
<dbReference type="GO" id="GO:0008270">
    <property type="term" value="F:zinc ion binding"/>
    <property type="evidence" value="ECO:0007669"/>
    <property type="project" value="UniProtKB-KW"/>
</dbReference>
<keyword evidence="8" id="KW-1185">Reference proteome</keyword>
<proteinExistence type="predicted"/>